<dbReference type="AlphaFoldDB" id="A0A371FCV6"/>
<name>A0A371FCV6_MUCPR</name>
<feature type="domain" description="Retroviral polymerase SH3-like" evidence="1">
    <location>
        <begin position="53"/>
        <end position="108"/>
    </location>
</feature>
<gene>
    <name evidence="2" type="ORF">CR513_43913</name>
</gene>
<sequence>MSLPIFLKYSVNKLNMKRSDHGIEFENFEFKSLCEKNSIFHNFSSLNTPKQNECFILNTKNQIGKFDSKVDKGIFLRYLDTLKPYRVFNFITFVVEESIHVKFNDRLTSNRRLSDLKDNFSYIDLIV</sequence>
<feature type="non-terminal residue" evidence="2">
    <location>
        <position position="1"/>
    </location>
</feature>
<dbReference type="InterPro" id="IPR057670">
    <property type="entry name" value="SH3_retrovirus"/>
</dbReference>
<dbReference type="SUPFAM" id="SSF53098">
    <property type="entry name" value="Ribonuclease H-like"/>
    <property type="match status" value="1"/>
</dbReference>
<dbReference type="EMBL" id="QJKJ01009615">
    <property type="protein sequence ID" value="RDX76130.1"/>
    <property type="molecule type" value="Genomic_DNA"/>
</dbReference>
<dbReference type="InterPro" id="IPR012337">
    <property type="entry name" value="RNaseH-like_sf"/>
</dbReference>
<dbReference type="Proteomes" id="UP000257109">
    <property type="component" value="Unassembled WGS sequence"/>
</dbReference>
<accession>A0A371FCV6</accession>
<reference evidence="2" key="1">
    <citation type="submission" date="2018-05" db="EMBL/GenBank/DDBJ databases">
        <title>Draft genome of Mucuna pruriens seed.</title>
        <authorList>
            <person name="Nnadi N.E."/>
            <person name="Vos R."/>
            <person name="Hasami M.H."/>
            <person name="Devisetty U.K."/>
            <person name="Aguiy J.C."/>
        </authorList>
    </citation>
    <scope>NUCLEOTIDE SEQUENCE [LARGE SCALE GENOMIC DNA]</scope>
    <source>
        <strain evidence="2">JCA_2017</strain>
    </source>
</reference>
<proteinExistence type="predicted"/>
<dbReference type="InterPro" id="IPR036397">
    <property type="entry name" value="RNaseH_sf"/>
</dbReference>
<evidence type="ECO:0000313" key="3">
    <source>
        <dbReference type="Proteomes" id="UP000257109"/>
    </source>
</evidence>
<keyword evidence="3" id="KW-1185">Reference proteome</keyword>
<evidence type="ECO:0000259" key="1">
    <source>
        <dbReference type="Pfam" id="PF25597"/>
    </source>
</evidence>
<comment type="caution">
    <text evidence="2">The sequence shown here is derived from an EMBL/GenBank/DDBJ whole genome shotgun (WGS) entry which is preliminary data.</text>
</comment>
<evidence type="ECO:0000313" key="2">
    <source>
        <dbReference type="EMBL" id="RDX76130.1"/>
    </source>
</evidence>
<protein>
    <recommendedName>
        <fullName evidence="1">Retroviral polymerase SH3-like domain-containing protein</fullName>
    </recommendedName>
</protein>
<dbReference type="Pfam" id="PF25597">
    <property type="entry name" value="SH3_retrovirus"/>
    <property type="match status" value="1"/>
</dbReference>
<dbReference type="Gene3D" id="3.30.420.10">
    <property type="entry name" value="Ribonuclease H-like superfamily/Ribonuclease H"/>
    <property type="match status" value="1"/>
</dbReference>
<dbReference type="GO" id="GO:0003676">
    <property type="term" value="F:nucleic acid binding"/>
    <property type="evidence" value="ECO:0007669"/>
    <property type="project" value="InterPro"/>
</dbReference>
<organism evidence="2 3">
    <name type="scientific">Mucuna pruriens</name>
    <name type="common">Velvet bean</name>
    <name type="synonym">Dolichos pruriens</name>
    <dbReference type="NCBI Taxonomy" id="157652"/>
    <lineage>
        <taxon>Eukaryota</taxon>
        <taxon>Viridiplantae</taxon>
        <taxon>Streptophyta</taxon>
        <taxon>Embryophyta</taxon>
        <taxon>Tracheophyta</taxon>
        <taxon>Spermatophyta</taxon>
        <taxon>Magnoliopsida</taxon>
        <taxon>eudicotyledons</taxon>
        <taxon>Gunneridae</taxon>
        <taxon>Pentapetalae</taxon>
        <taxon>rosids</taxon>
        <taxon>fabids</taxon>
        <taxon>Fabales</taxon>
        <taxon>Fabaceae</taxon>
        <taxon>Papilionoideae</taxon>
        <taxon>50 kb inversion clade</taxon>
        <taxon>NPAAA clade</taxon>
        <taxon>indigoferoid/millettioid clade</taxon>
        <taxon>Phaseoleae</taxon>
        <taxon>Mucuna</taxon>
    </lineage>
</organism>
<dbReference type="OrthoDB" id="1751476at2759"/>